<organism evidence="1 2">
    <name type="scientific">Autumnicola lenta</name>
    <dbReference type="NCBI Taxonomy" id="3075593"/>
    <lineage>
        <taxon>Bacteria</taxon>
        <taxon>Pseudomonadati</taxon>
        <taxon>Bacteroidota</taxon>
        <taxon>Flavobacteriia</taxon>
        <taxon>Flavobacteriales</taxon>
        <taxon>Flavobacteriaceae</taxon>
        <taxon>Autumnicola</taxon>
    </lineage>
</organism>
<dbReference type="Proteomes" id="UP001245285">
    <property type="component" value="Unassembled WGS sequence"/>
</dbReference>
<proteinExistence type="predicted"/>
<dbReference type="EMBL" id="JAVRHO010000007">
    <property type="protein sequence ID" value="MDT0646318.1"/>
    <property type="molecule type" value="Genomic_DNA"/>
</dbReference>
<reference evidence="1 2" key="1">
    <citation type="submission" date="2023-09" db="EMBL/GenBank/DDBJ databases">
        <authorList>
            <person name="Rey-Velasco X."/>
        </authorList>
    </citation>
    <scope>NUCLEOTIDE SEQUENCE [LARGE SCALE GENOMIC DNA]</scope>
    <source>
        <strain evidence="1 2">F260</strain>
    </source>
</reference>
<dbReference type="RefSeq" id="WP_311494492.1">
    <property type="nucleotide sequence ID" value="NZ_JAVRHO010000007.1"/>
</dbReference>
<evidence type="ECO:0008006" key="3">
    <source>
        <dbReference type="Google" id="ProtNLM"/>
    </source>
</evidence>
<keyword evidence="2" id="KW-1185">Reference proteome</keyword>
<name>A0ABU3CJA8_9FLAO</name>
<evidence type="ECO:0000313" key="1">
    <source>
        <dbReference type="EMBL" id="MDT0646318.1"/>
    </source>
</evidence>
<gene>
    <name evidence="1" type="ORF">RM545_06415</name>
</gene>
<comment type="caution">
    <text evidence="1">The sequence shown here is derived from an EMBL/GenBank/DDBJ whole genome shotgun (WGS) entry which is preliminary data.</text>
</comment>
<sequence>MNTESKQSLIKSFAGQGQDKHFEAQMVKVFKAFKEQPSTMLMISKKTGVLRANICRYVATWEKAGRIAEVKTDLCKITKFPAGYYTTDPELFPESNQVTLFEAMDTKREISPKIERNGRG</sequence>
<protein>
    <recommendedName>
        <fullName evidence="3">DNA-binding protein</fullName>
    </recommendedName>
</protein>
<accession>A0ABU3CJA8</accession>
<evidence type="ECO:0000313" key="2">
    <source>
        <dbReference type="Proteomes" id="UP001245285"/>
    </source>
</evidence>